<dbReference type="RefSeq" id="WP_126077871.1">
    <property type="nucleotide sequence ID" value="NZ_RXLQ01000035.1"/>
</dbReference>
<accession>A0A430HCC1</accession>
<dbReference type="Proteomes" id="UP000278085">
    <property type="component" value="Unassembled WGS sequence"/>
</dbReference>
<dbReference type="AlphaFoldDB" id="A0A430HCC1"/>
<protein>
    <submittedName>
        <fullName evidence="1">Uncharacterized protein</fullName>
    </submittedName>
</protein>
<organism evidence="1 2">
    <name type="scientific">Massilia atriviolacea</name>
    <dbReference type="NCBI Taxonomy" id="2495579"/>
    <lineage>
        <taxon>Bacteria</taxon>
        <taxon>Pseudomonadati</taxon>
        <taxon>Pseudomonadota</taxon>
        <taxon>Betaproteobacteria</taxon>
        <taxon>Burkholderiales</taxon>
        <taxon>Oxalobacteraceae</taxon>
        <taxon>Telluria group</taxon>
        <taxon>Massilia</taxon>
    </lineage>
</organism>
<sequence length="86" mass="9378">MAVNAELLLGTSKNYPVHSMWRTADSDAFLMIKTSLFADQKREAKLNKLGDALQVMEKQVDFAALADEVDRAVAASAAVVPRSQPN</sequence>
<evidence type="ECO:0000313" key="2">
    <source>
        <dbReference type="Proteomes" id="UP000278085"/>
    </source>
</evidence>
<keyword evidence="2" id="KW-1185">Reference proteome</keyword>
<evidence type="ECO:0000313" key="1">
    <source>
        <dbReference type="EMBL" id="RSZ55149.1"/>
    </source>
</evidence>
<dbReference type="EMBL" id="RXLQ01000035">
    <property type="protein sequence ID" value="RSZ55149.1"/>
    <property type="molecule type" value="Genomic_DNA"/>
</dbReference>
<gene>
    <name evidence="1" type="ORF">EJB06_30930</name>
</gene>
<comment type="caution">
    <text evidence="1">The sequence shown here is derived from an EMBL/GenBank/DDBJ whole genome shotgun (WGS) entry which is preliminary data.</text>
</comment>
<name>A0A430HCC1_9BURK</name>
<dbReference type="OrthoDB" id="9774608at2"/>
<reference evidence="1 2" key="1">
    <citation type="submission" date="2018-12" db="EMBL/GenBank/DDBJ databases">
        <authorList>
            <person name="Yang E."/>
        </authorList>
    </citation>
    <scope>NUCLEOTIDE SEQUENCE [LARGE SCALE GENOMIC DNA]</scope>
    <source>
        <strain evidence="1 2">SOD</strain>
    </source>
</reference>
<proteinExistence type="predicted"/>